<accession>A0A254Q3Q3</accession>
<proteinExistence type="predicted"/>
<dbReference type="AlphaFoldDB" id="A0A254Q3Q3"/>
<sequence>MTKASIGRVRKAQLTYGNVCTLNGCNQPRKSGHKWCALHKRRSIYRGSPEQNMIRQRDISFARKTVLFLIQDNQNNPAWHDLMAAIQSNWDAGVRAVNQELLLSATGYAMNRLRRNGLRICSAIFAGVGLQKTFITYCAYQYLQEFNLNQFATDTSFRHLLVRALRNEAKDFNPNLINKTTGKPLAYSSPLYMNERDCVWEVMSGIFGATGMKLYTQLEKRAERLRQNNLNINKAIKNIQ</sequence>
<dbReference type="EMBL" id="NGUO01000010">
    <property type="protein sequence ID" value="OWS71471.1"/>
    <property type="molecule type" value="Genomic_DNA"/>
</dbReference>
<comment type="caution">
    <text evidence="1">The sequence shown here is derived from an EMBL/GenBank/DDBJ whole genome shotgun (WGS) entry which is preliminary data.</text>
</comment>
<keyword evidence="2" id="KW-1185">Reference proteome</keyword>
<evidence type="ECO:0000313" key="1">
    <source>
        <dbReference type="EMBL" id="OWS71471.1"/>
    </source>
</evidence>
<evidence type="ECO:0000313" key="2">
    <source>
        <dbReference type="Proteomes" id="UP000198104"/>
    </source>
</evidence>
<organism evidence="1 2">
    <name type="scientific">Polynucleobacter aenigmaticus</name>
    <dbReference type="NCBI Taxonomy" id="1743164"/>
    <lineage>
        <taxon>Bacteria</taxon>
        <taxon>Pseudomonadati</taxon>
        <taxon>Pseudomonadota</taxon>
        <taxon>Betaproteobacteria</taxon>
        <taxon>Burkholderiales</taxon>
        <taxon>Burkholderiaceae</taxon>
        <taxon>Polynucleobacter</taxon>
    </lineage>
</organism>
<reference evidence="1 2" key="1">
    <citation type="submission" date="2017-05" db="EMBL/GenBank/DDBJ databases">
        <title>Polynucleobacter sp. MWH-K35W1 isolated from the permanently anoxic monimolimnion of a meromictic lake.</title>
        <authorList>
            <person name="Hahn M.W."/>
        </authorList>
    </citation>
    <scope>NUCLEOTIDE SEQUENCE [LARGE SCALE GENOMIC DNA]</scope>
    <source>
        <strain evidence="1 2">MWH-K35W1</strain>
    </source>
</reference>
<dbReference type="Proteomes" id="UP000198104">
    <property type="component" value="Unassembled WGS sequence"/>
</dbReference>
<protein>
    <submittedName>
        <fullName evidence="1">Uncharacterized protein</fullName>
    </submittedName>
</protein>
<gene>
    <name evidence="1" type="ORF">CBI30_06945</name>
</gene>
<name>A0A254Q3Q3_9BURK</name>